<dbReference type="EMBL" id="BBMS01000055">
    <property type="protein sequence ID" value="GAL28993.1"/>
    <property type="molecule type" value="Genomic_DNA"/>
</dbReference>
<evidence type="ECO:0000313" key="2">
    <source>
        <dbReference type="Proteomes" id="UP000029223"/>
    </source>
</evidence>
<dbReference type="PROSITE" id="PS51257">
    <property type="entry name" value="PROKAR_LIPOPROTEIN"/>
    <property type="match status" value="1"/>
</dbReference>
<organism evidence="1 2">
    <name type="scientific">Vibrio variabilis</name>
    <dbReference type="NCBI Taxonomy" id="990271"/>
    <lineage>
        <taxon>Bacteria</taxon>
        <taxon>Pseudomonadati</taxon>
        <taxon>Pseudomonadota</taxon>
        <taxon>Gammaproteobacteria</taxon>
        <taxon>Vibrionales</taxon>
        <taxon>Vibrionaceae</taxon>
        <taxon>Vibrio</taxon>
    </lineage>
</organism>
<evidence type="ECO:0008006" key="3">
    <source>
        <dbReference type="Google" id="ProtNLM"/>
    </source>
</evidence>
<name>A0ABQ0JJR1_9VIBR</name>
<gene>
    <name evidence="1" type="ORF">JCM19239_6081</name>
</gene>
<accession>A0ABQ0JJR1</accession>
<dbReference type="Proteomes" id="UP000029223">
    <property type="component" value="Unassembled WGS sequence"/>
</dbReference>
<sequence>MRTTILLLGLPLLITGCANPSYEGYGEYLELPQVNVIERDLSPFLTANINQNKASTPEVAVMPNTTQSASTGKRYIIRNGETYRNGLRRWLKSEATTTSPGTYRTKPNSLWPKLPPTYLTAKER</sequence>
<comment type="caution">
    <text evidence="1">The sequence shown here is derived from an EMBL/GenBank/DDBJ whole genome shotgun (WGS) entry which is preliminary data.</text>
</comment>
<keyword evidence="2" id="KW-1185">Reference proteome</keyword>
<protein>
    <recommendedName>
        <fullName evidence="3">Lipoprotein</fullName>
    </recommendedName>
</protein>
<proteinExistence type="predicted"/>
<evidence type="ECO:0000313" key="1">
    <source>
        <dbReference type="EMBL" id="GAL28993.1"/>
    </source>
</evidence>
<reference evidence="2" key="1">
    <citation type="submission" date="2014-09" db="EMBL/GenBank/DDBJ databases">
        <title>Vibrio variabilis JCM 19239. (C206) whole genome shotgun sequence.</title>
        <authorList>
            <person name="Sawabe T."/>
            <person name="Meirelles P."/>
            <person name="Nakanishi M."/>
            <person name="Sayaka M."/>
            <person name="Hattori M."/>
            <person name="Ohkuma M."/>
        </authorList>
    </citation>
    <scope>NUCLEOTIDE SEQUENCE [LARGE SCALE GENOMIC DNA]</scope>
    <source>
        <strain evidence="2">JCM 19239</strain>
    </source>
</reference>